<sequence length="119" mass="14421">MTKNYYCNKCNKIHYSYGQIYKKHLKSANKRKPQKIIIYNKSYIDYKIPKWAKRSQEHWRALQWSGCEFFDDTEDLGNGYIRLYSKLSLEDKKKQMKKFRKDIGGVSEWSKVDLEIYSD</sequence>
<reference evidence="1" key="1">
    <citation type="journal article" date="2015" name="Nature">
        <title>Complex archaea that bridge the gap between prokaryotes and eukaryotes.</title>
        <authorList>
            <person name="Spang A."/>
            <person name="Saw J.H."/>
            <person name="Jorgensen S.L."/>
            <person name="Zaremba-Niedzwiedzka K."/>
            <person name="Martijn J."/>
            <person name="Lind A.E."/>
            <person name="van Eijk R."/>
            <person name="Schleper C."/>
            <person name="Guy L."/>
            <person name="Ettema T.J."/>
        </authorList>
    </citation>
    <scope>NUCLEOTIDE SEQUENCE</scope>
</reference>
<gene>
    <name evidence="1" type="ORF">LCGC14_2705180</name>
</gene>
<dbReference type="AlphaFoldDB" id="A0A0F8ZEK9"/>
<protein>
    <submittedName>
        <fullName evidence="1">Uncharacterized protein</fullName>
    </submittedName>
</protein>
<proteinExistence type="predicted"/>
<comment type="caution">
    <text evidence="1">The sequence shown here is derived from an EMBL/GenBank/DDBJ whole genome shotgun (WGS) entry which is preliminary data.</text>
</comment>
<organism evidence="1">
    <name type="scientific">marine sediment metagenome</name>
    <dbReference type="NCBI Taxonomy" id="412755"/>
    <lineage>
        <taxon>unclassified sequences</taxon>
        <taxon>metagenomes</taxon>
        <taxon>ecological metagenomes</taxon>
    </lineage>
</organism>
<accession>A0A0F8ZEK9</accession>
<evidence type="ECO:0000313" key="1">
    <source>
        <dbReference type="EMBL" id="KKK92213.1"/>
    </source>
</evidence>
<dbReference type="EMBL" id="LAZR01048315">
    <property type="protein sequence ID" value="KKK92213.1"/>
    <property type="molecule type" value="Genomic_DNA"/>
</dbReference>
<name>A0A0F8ZEK9_9ZZZZ</name>